<evidence type="ECO:0000313" key="1">
    <source>
        <dbReference type="EMBL" id="GAG33980.1"/>
    </source>
</evidence>
<protein>
    <submittedName>
        <fullName evidence="1">Uncharacterized protein</fullName>
    </submittedName>
</protein>
<gene>
    <name evidence="1" type="ORF">S01H1_70491</name>
</gene>
<accession>X0WTN6</accession>
<dbReference type="EMBL" id="BARS01046883">
    <property type="protein sequence ID" value="GAG33980.1"/>
    <property type="molecule type" value="Genomic_DNA"/>
</dbReference>
<name>X0WTN6_9ZZZZ</name>
<comment type="caution">
    <text evidence="1">The sequence shown here is derived from an EMBL/GenBank/DDBJ whole genome shotgun (WGS) entry which is preliminary data.</text>
</comment>
<dbReference type="AlphaFoldDB" id="X0WTN6"/>
<reference evidence="1" key="1">
    <citation type="journal article" date="2014" name="Front. Microbiol.">
        <title>High frequency of phylogenetically diverse reductive dehalogenase-homologous genes in deep subseafloor sedimentary metagenomes.</title>
        <authorList>
            <person name="Kawai M."/>
            <person name="Futagami T."/>
            <person name="Toyoda A."/>
            <person name="Takaki Y."/>
            <person name="Nishi S."/>
            <person name="Hori S."/>
            <person name="Arai W."/>
            <person name="Tsubouchi T."/>
            <person name="Morono Y."/>
            <person name="Uchiyama I."/>
            <person name="Ito T."/>
            <person name="Fujiyama A."/>
            <person name="Inagaki F."/>
            <person name="Takami H."/>
        </authorList>
    </citation>
    <scope>NUCLEOTIDE SEQUENCE</scope>
    <source>
        <strain evidence="1">Expedition CK06-06</strain>
    </source>
</reference>
<proteinExistence type="predicted"/>
<sequence>VSDLDTNTPYVLRIIEDVDGDGVANTAEGKGYYTDIMVITADPVVSRAGGFPADILDKRAVSGTRVWAKAKCAGTETIDFYIGLHEYLT</sequence>
<feature type="non-terminal residue" evidence="1">
    <location>
        <position position="1"/>
    </location>
</feature>
<organism evidence="1">
    <name type="scientific">marine sediment metagenome</name>
    <dbReference type="NCBI Taxonomy" id="412755"/>
    <lineage>
        <taxon>unclassified sequences</taxon>
        <taxon>metagenomes</taxon>
        <taxon>ecological metagenomes</taxon>
    </lineage>
</organism>